<reference evidence="1" key="2">
    <citation type="journal article" date="2022" name="Microbiol. Resour. Announc.">
        <title>Metagenome Sequencing to Explore Phylogenomics of Terrestrial Cyanobacteria.</title>
        <authorList>
            <person name="Ward R.D."/>
            <person name="Stajich J.E."/>
            <person name="Johansen J.R."/>
            <person name="Huntemann M."/>
            <person name="Clum A."/>
            <person name="Foster B."/>
            <person name="Foster B."/>
            <person name="Roux S."/>
            <person name="Palaniappan K."/>
            <person name="Varghese N."/>
            <person name="Mukherjee S."/>
            <person name="Reddy T.B.K."/>
            <person name="Daum C."/>
            <person name="Copeland A."/>
            <person name="Chen I.A."/>
            <person name="Ivanova N.N."/>
            <person name="Kyrpides N.C."/>
            <person name="Shapiro N."/>
            <person name="Eloe-Fadrosh E.A."/>
            <person name="Pietrasiak N."/>
        </authorList>
    </citation>
    <scope>NUCLEOTIDE SEQUENCE</scope>
    <source>
        <strain evidence="1">GSE-NOS-MK-12-04C</strain>
    </source>
</reference>
<evidence type="ECO:0000313" key="1">
    <source>
        <dbReference type="EMBL" id="MBW4667367.1"/>
    </source>
</evidence>
<name>A0A951QJT4_9CYAN</name>
<dbReference type="AlphaFoldDB" id="A0A951QJT4"/>
<protein>
    <submittedName>
        <fullName evidence="1">Uncharacterized protein</fullName>
    </submittedName>
</protein>
<reference evidence="1" key="1">
    <citation type="submission" date="2021-05" db="EMBL/GenBank/DDBJ databases">
        <authorList>
            <person name="Pietrasiak N."/>
            <person name="Ward R."/>
            <person name="Stajich J.E."/>
            <person name="Kurbessoian T."/>
        </authorList>
    </citation>
    <scope>NUCLEOTIDE SEQUENCE</scope>
    <source>
        <strain evidence="1">GSE-NOS-MK-12-04C</strain>
    </source>
</reference>
<comment type="caution">
    <text evidence="1">The sequence shown here is derived from an EMBL/GenBank/DDBJ whole genome shotgun (WGS) entry which is preliminary data.</text>
</comment>
<gene>
    <name evidence="1" type="ORF">KME60_08015</name>
</gene>
<dbReference type="Proteomes" id="UP000729701">
    <property type="component" value="Unassembled WGS sequence"/>
</dbReference>
<dbReference type="EMBL" id="JAHHGZ010000006">
    <property type="protein sequence ID" value="MBW4667367.1"/>
    <property type="molecule type" value="Genomic_DNA"/>
</dbReference>
<evidence type="ECO:0000313" key="2">
    <source>
        <dbReference type="Proteomes" id="UP000729701"/>
    </source>
</evidence>
<organism evidence="1 2">
    <name type="scientific">Cyanomargarita calcarea GSE-NOS-MK-12-04C</name>
    <dbReference type="NCBI Taxonomy" id="2839659"/>
    <lineage>
        <taxon>Bacteria</taxon>
        <taxon>Bacillati</taxon>
        <taxon>Cyanobacteriota</taxon>
        <taxon>Cyanophyceae</taxon>
        <taxon>Nostocales</taxon>
        <taxon>Cyanomargaritaceae</taxon>
        <taxon>Cyanomargarita</taxon>
    </lineage>
</organism>
<accession>A0A951QJT4</accession>
<sequence length="206" mass="23912">MAFSSYKTIGQVQKEFQITYIETNFVIEIPFDISNYFREDLETMMREGVVNNSEFAICENLIYPVLKEVWKSYKSKFILWSHESLNCDNNLNGYPEYILARRSPLGKFVFDKPYFILVEAKQDNFEAGWAQCLAEMIAAQRLNAELIISVFGIVSNGSTWEFGKLEADKFTKNIAPYSIYELDKLFSVVNYLFQQSELQLNNFVAA</sequence>
<proteinExistence type="predicted"/>